<dbReference type="Pfam" id="PF00144">
    <property type="entry name" value="Beta-lactamase"/>
    <property type="match status" value="1"/>
</dbReference>
<dbReference type="Gene3D" id="3.40.710.10">
    <property type="entry name" value="DD-peptidase/beta-lactamase superfamily"/>
    <property type="match status" value="1"/>
</dbReference>
<keyword evidence="4" id="KW-1185">Reference proteome</keyword>
<dbReference type="EMBL" id="QAAD01000021">
    <property type="protein sequence ID" value="PTN06807.1"/>
    <property type="molecule type" value="Genomic_DNA"/>
</dbReference>
<reference evidence="3 4" key="1">
    <citation type="submission" date="2018-04" db="EMBL/GenBank/DDBJ databases">
        <title>Genomic Encyclopedia of Archaeal and Bacterial Type Strains, Phase II (KMG-II): from individual species to whole genera.</title>
        <authorList>
            <person name="Goeker M."/>
        </authorList>
    </citation>
    <scope>NUCLEOTIDE SEQUENCE [LARGE SCALE GENOMIC DNA]</scope>
    <source>
        <strain evidence="3 4">DSM 28823</strain>
    </source>
</reference>
<dbReference type="AlphaFoldDB" id="A0A2T5BYA3"/>
<organism evidence="3 4">
    <name type="scientific">Mangrovibacterium marinum</name>
    <dbReference type="NCBI Taxonomy" id="1639118"/>
    <lineage>
        <taxon>Bacteria</taxon>
        <taxon>Pseudomonadati</taxon>
        <taxon>Bacteroidota</taxon>
        <taxon>Bacteroidia</taxon>
        <taxon>Marinilabiliales</taxon>
        <taxon>Prolixibacteraceae</taxon>
        <taxon>Mangrovibacterium</taxon>
    </lineage>
</organism>
<keyword evidence="1" id="KW-0732">Signal</keyword>
<dbReference type="PANTHER" id="PTHR43283:SF7">
    <property type="entry name" value="BETA-LACTAMASE-RELATED DOMAIN-CONTAINING PROTEIN"/>
    <property type="match status" value="1"/>
</dbReference>
<dbReference type="OrthoDB" id="9773047at2"/>
<name>A0A2T5BYA3_9BACT</name>
<dbReference type="InterPro" id="IPR001466">
    <property type="entry name" value="Beta-lactam-related"/>
</dbReference>
<evidence type="ECO:0000313" key="4">
    <source>
        <dbReference type="Proteomes" id="UP000243525"/>
    </source>
</evidence>
<dbReference type="PANTHER" id="PTHR43283">
    <property type="entry name" value="BETA-LACTAMASE-RELATED"/>
    <property type="match status" value="1"/>
</dbReference>
<feature type="domain" description="Beta-lactamase-related" evidence="2">
    <location>
        <begin position="71"/>
        <end position="367"/>
    </location>
</feature>
<evidence type="ECO:0000259" key="2">
    <source>
        <dbReference type="Pfam" id="PF00144"/>
    </source>
</evidence>
<protein>
    <submittedName>
        <fullName evidence="3">CubicO group peptidase (Beta-lactamase class C family)</fullName>
    </submittedName>
</protein>
<evidence type="ECO:0000256" key="1">
    <source>
        <dbReference type="SAM" id="SignalP"/>
    </source>
</evidence>
<accession>A0A2T5BYA3</accession>
<gene>
    <name evidence="3" type="ORF">C8N47_12160</name>
</gene>
<feature type="chain" id="PRO_5015582480" evidence="1">
    <location>
        <begin position="29"/>
        <end position="392"/>
    </location>
</feature>
<sequence>MQPKLIKLSPILLLLLLACQTSPRGQYAYQLPQTGDADLPAASLADVGLNTQLIEKVVNRIDRGKFGEVHSLLIYKDGKLVLEEYFEGHDYQWDAPKHHAELVQWTADRAHYAHSVSKSISSLLIGIAVAQGLIDSVQQSVFDYLPDYQYLNVGDKKYLTIEHLLSCTAGLQWAEWNAPLSSRKNDQVNMWFHPRGPVDYYLARPYIAVPGTLFNYCGGGIEVLGEILQNASGMTVQEFSNRYLFGPLGINSAQWAIIYPTGEVHTAGGLKISPRDMLKIGILMLNHGQWHGQQIVPAYWVDKSREPFLPAMDINISGEDLRHTGYSYTWWTKDIRIGGKWVHWFSANGWGGQQIIVLPEIESVIVLTGANYTRKVIQYKILRDYIFPAYDE</sequence>
<proteinExistence type="predicted"/>
<feature type="signal peptide" evidence="1">
    <location>
        <begin position="1"/>
        <end position="28"/>
    </location>
</feature>
<comment type="caution">
    <text evidence="3">The sequence shown here is derived from an EMBL/GenBank/DDBJ whole genome shotgun (WGS) entry which is preliminary data.</text>
</comment>
<dbReference type="InterPro" id="IPR012338">
    <property type="entry name" value="Beta-lactam/transpept-like"/>
</dbReference>
<dbReference type="PROSITE" id="PS51257">
    <property type="entry name" value="PROKAR_LIPOPROTEIN"/>
    <property type="match status" value="1"/>
</dbReference>
<dbReference type="InterPro" id="IPR050789">
    <property type="entry name" value="Diverse_Enzym_Activities"/>
</dbReference>
<dbReference type="SUPFAM" id="SSF56601">
    <property type="entry name" value="beta-lactamase/transpeptidase-like"/>
    <property type="match status" value="1"/>
</dbReference>
<evidence type="ECO:0000313" key="3">
    <source>
        <dbReference type="EMBL" id="PTN06807.1"/>
    </source>
</evidence>
<dbReference type="RefSeq" id="WP_107823538.1">
    <property type="nucleotide sequence ID" value="NZ_QAAD01000021.1"/>
</dbReference>
<dbReference type="Proteomes" id="UP000243525">
    <property type="component" value="Unassembled WGS sequence"/>
</dbReference>